<name>A0A8J4UN51_CLAMG</name>
<feature type="region of interest" description="Disordered" evidence="1">
    <location>
        <begin position="24"/>
        <end position="118"/>
    </location>
</feature>
<keyword evidence="2" id="KW-0472">Membrane</keyword>
<accession>A0A8J4UN51</accession>
<gene>
    <name evidence="3" type="ORF">DAT39_003719</name>
</gene>
<feature type="compositionally biased region" description="Basic and acidic residues" evidence="1">
    <location>
        <begin position="26"/>
        <end position="38"/>
    </location>
</feature>
<proteinExistence type="predicted"/>
<feature type="non-terminal residue" evidence="3">
    <location>
        <position position="1"/>
    </location>
</feature>
<evidence type="ECO:0000313" key="3">
    <source>
        <dbReference type="EMBL" id="KAF5906579.1"/>
    </source>
</evidence>
<dbReference type="AlphaFoldDB" id="A0A8J4UN51"/>
<evidence type="ECO:0000313" key="4">
    <source>
        <dbReference type="Proteomes" id="UP000727407"/>
    </source>
</evidence>
<keyword evidence="4" id="KW-1185">Reference proteome</keyword>
<evidence type="ECO:0000256" key="2">
    <source>
        <dbReference type="SAM" id="Phobius"/>
    </source>
</evidence>
<feature type="compositionally biased region" description="Polar residues" evidence="1">
    <location>
        <begin position="95"/>
        <end position="107"/>
    </location>
</feature>
<reference evidence="3" key="1">
    <citation type="submission" date="2020-07" db="EMBL/GenBank/DDBJ databases">
        <title>Clarias magur genome sequencing, assembly and annotation.</title>
        <authorList>
            <person name="Kushwaha B."/>
            <person name="Kumar R."/>
            <person name="Das P."/>
            <person name="Joshi C.G."/>
            <person name="Kumar D."/>
            <person name="Nagpure N.S."/>
            <person name="Pandey M."/>
            <person name="Agarwal S."/>
            <person name="Srivastava S."/>
            <person name="Singh M."/>
            <person name="Sahoo L."/>
            <person name="Jayasankar P."/>
            <person name="Meher P.K."/>
            <person name="Koringa P.G."/>
            <person name="Iquebal M.A."/>
            <person name="Das S.P."/>
            <person name="Bit A."/>
            <person name="Patnaik S."/>
            <person name="Patel N."/>
            <person name="Shah T.M."/>
            <person name="Hinsu A."/>
            <person name="Jena J.K."/>
        </authorList>
    </citation>
    <scope>NUCLEOTIDE SEQUENCE</scope>
    <source>
        <strain evidence="3">CIFAMagur01</strain>
        <tissue evidence="3">Testis</tissue>
    </source>
</reference>
<dbReference type="EMBL" id="QNUK01000031">
    <property type="protein sequence ID" value="KAF5906579.1"/>
    <property type="molecule type" value="Genomic_DNA"/>
</dbReference>
<feature type="transmembrane region" description="Helical" evidence="2">
    <location>
        <begin position="202"/>
        <end position="222"/>
    </location>
</feature>
<feature type="compositionally biased region" description="Polar residues" evidence="1">
    <location>
        <begin position="45"/>
        <end position="63"/>
    </location>
</feature>
<keyword evidence="2" id="KW-1133">Transmembrane helix</keyword>
<organism evidence="3 4">
    <name type="scientific">Clarias magur</name>
    <name type="common">Asian catfish</name>
    <name type="synonym">Macropteronotus magur</name>
    <dbReference type="NCBI Taxonomy" id="1594786"/>
    <lineage>
        <taxon>Eukaryota</taxon>
        <taxon>Metazoa</taxon>
        <taxon>Chordata</taxon>
        <taxon>Craniata</taxon>
        <taxon>Vertebrata</taxon>
        <taxon>Euteleostomi</taxon>
        <taxon>Actinopterygii</taxon>
        <taxon>Neopterygii</taxon>
        <taxon>Teleostei</taxon>
        <taxon>Ostariophysi</taxon>
        <taxon>Siluriformes</taxon>
        <taxon>Clariidae</taxon>
        <taxon>Clarias</taxon>
    </lineage>
</organism>
<sequence length="226" mass="24271">LTAHLEPDAEFLEDAVAEGFIVSTEEPTKTEKPQDHNDNGIITHDSLNQEASQSRFQNDSLPTGTIAKTPEASPKLTGENTKELPKNESAAVLNTVGTRKNTAPTSEENAEGSGILPGEVEHAASVDDASERSDLSFKTLNEKQDKDDQFDGSGMRPEVIETIVEAVTVPENPVLFRGKENRKLAPAHDGQAEGVKEGTPDWLIILALCLTLVAVICVFVAIGTKD</sequence>
<keyword evidence="2" id="KW-0812">Transmembrane</keyword>
<dbReference type="OrthoDB" id="8952307at2759"/>
<protein>
    <submittedName>
        <fullName evidence="3">CD44 antigen-like</fullName>
    </submittedName>
</protein>
<comment type="caution">
    <text evidence="3">The sequence shown here is derived from an EMBL/GenBank/DDBJ whole genome shotgun (WGS) entry which is preliminary data.</text>
</comment>
<feature type="non-terminal residue" evidence="3">
    <location>
        <position position="226"/>
    </location>
</feature>
<dbReference type="Proteomes" id="UP000727407">
    <property type="component" value="Unassembled WGS sequence"/>
</dbReference>
<evidence type="ECO:0000256" key="1">
    <source>
        <dbReference type="SAM" id="MobiDB-lite"/>
    </source>
</evidence>